<evidence type="ECO:0000313" key="8">
    <source>
        <dbReference type="Proteomes" id="UP000656077"/>
    </source>
</evidence>
<comment type="caution">
    <text evidence="7">The sequence shown here is derived from an EMBL/GenBank/DDBJ whole genome shotgun (WGS) entry which is preliminary data.</text>
</comment>
<dbReference type="GO" id="GO:0036370">
    <property type="term" value="F:D-alanyl carrier activity"/>
    <property type="evidence" value="ECO:0007669"/>
    <property type="project" value="UniProtKB-UniRule"/>
</dbReference>
<dbReference type="GO" id="GO:0071555">
    <property type="term" value="P:cell wall organization"/>
    <property type="evidence" value="ECO:0007669"/>
    <property type="project" value="UniProtKB-KW"/>
</dbReference>
<dbReference type="NCBIfam" id="TIGR01688">
    <property type="entry name" value="dltC"/>
    <property type="match status" value="1"/>
</dbReference>
<dbReference type="InterPro" id="IPR003230">
    <property type="entry name" value="DltC"/>
</dbReference>
<dbReference type="Pfam" id="PF00550">
    <property type="entry name" value="PP-binding"/>
    <property type="match status" value="1"/>
</dbReference>
<keyword evidence="1 5" id="KW-0596">Phosphopantetheine</keyword>
<keyword evidence="2 5" id="KW-0963">Cytoplasm</keyword>
<gene>
    <name evidence="5 7" type="primary">dltC</name>
    <name evidence="7" type="ORF">GKZ28_04590</name>
</gene>
<dbReference type="GO" id="GO:0070395">
    <property type="term" value="P:lipoteichoic acid biosynthetic process"/>
    <property type="evidence" value="ECO:0007669"/>
    <property type="project" value="UniProtKB-UniRule"/>
</dbReference>
<name>A0A964RK28_9CLOT</name>
<dbReference type="GO" id="GO:0016874">
    <property type="term" value="F:ligase activity"/>
    <property type="evidence" value="ECO:0007669"/>
    <property type="project" value="UniProtKB-KW"/>
</dbReference>
<evidence type="ECO:0000259" key="6">
    <source>
        <dbReference type="PROSITE" id="PS50075"/>
    </source>
</evidence>
<evidence type="ECO:0000256" key="4">
    <source>
        <dbReference type="ARBA" id="ARBA00023316"/>
    </source>
</evidence>
<keyword evidence="4 5" id="KW-0961">Cell wall biogenesis/degradation</keyword>
<comment type="function">
    <text evidence="5">Carrier protein involved in the D-alanylation of lipoteichoic acid (LTA). The loading of thioester-linked D-alanine onto DltC is catalyzed by D-alanine--D-alanyl carrier protein ligase DltA. The DltC-carried D-alanyl group is further transferred to cell membrane phosphatidylglycerol (PG) by forming an ester bond, probably catalyzed by DltD. D-alanylation of LTA plays an important role in modulating the properties of the cell wall in Gram-positive bacteria, influencing the net charge of the cell wall.</text>
</comment>
<keyword evidence="3 5" id="KW-0597">Phosphoprotein</keyword>
<reference evidence="7" key="1">
    <citation type="submission" date="2019-12" db="EMBL/GenBank/DDBJ databases">
        <title>Microbes associate with the intestines of laboratory mice.</title>
        <authorList>
            <person name="Navarre W."/>
            <person name="Wong E."/>
        </authorList>
    </citation>
    <scope>NUCLEOTIDE SEQUENCE</scope>
    <source>
        <strain evidence="7">NM79_F5</strain>
    </source>
</reference>
<accession>A0A964RK28</accession>
<sequence length="77" mass="8787">MEEKVLNILIEVTGNDDIRDEKDEDLFEAGLLDSLGIIEVLLKIEEVFGLRLQPTDLEKKDMATVNNLVEFLNNKLN</sequence>
<evidence type="ECO:0000256" key="5">
    <source>
        <dbReference type="HAMAP-Rule" id="MF_00565"/>
    </source>
</evidence>
<feature type="domain" description="Carrier" evidence="6">
    <location>
        <begin position="1"/>
        <end position="76"/>
    </location>
</feature>
<comment type="PTM">
    <text evidence="5">4'-phosphopantetheine is transferred from CoA to a specific serine of apo-DCP.</text>
</comment>
<evidence type="ECO:0000256" key="3">
    <source>
        <dbReference type="ARBA" id="ARBA00022553"/>
    </source>
</evidence>
<evidence type="ECO:0000256" key="2">
    <source>
        <dbReference type="ARBA" id="ARBA00022490"/>
    </source>
</evidence>
<evidence type="ECO:0000313" key="7">
    <source>
        <dbReference type="EMBL" id="MVX62981.1"/>
    </source>
</evidence>
<dbReference type="SUPFAM" id="SSF47336">
    <property type="entry name" value="ACP-like"/>
    <property type="match status" value="1"/>
</dbReference>
<organism evidence="7 8">
    <name type="scientific">Clostridium chromiireducens</name>
    <dbReference type="NCBI Taxonomy" id="225345"/>
    <lineage>
        <taxon>Bacteria</taxon>
        <taxon>Bacillati</taxon>
        <taxon>Bacillota</taxon>
        <taxon>Clostridia</taxon>
        <taxon>Eubacteriales</taxon>
        <taxon>Clostridiaceae</taxon>
        <taxon>Clostridium</taxon>
    </lineage>
</organism>
<keyword evidence="7" id="KW-0436">Ligase</keyword>
<dbReference type="AlphaFoldDB" id="A0A964RK28"/>
<feature type="modified residue" description="O-(pantetheine 4'-phosphoryl)serine" evidence="5">
    <location>
        <position position="34"/>
    </location>
</feature>
<evidence type="ECO:0000256" key="1">
    <source>
        <dbReference type="ARBA" id="ARBA00022450"/>
    </source>
</evidence>
<protein>
    <recommendedName>
        <fullName evidence="5">D-alanyl carrier protein</fullName>
        <shortName evidence="5">DCP</shortName>
    </recommendedName>
    <alternativeName>
        <fullName evidence="5">D-alanine--poly(phosphoribitol) ligase subunit 2</fullName>
    </alternativeName>
</protein>
<dbReference type="Gene3D" id="1.10.1200.10">
    <property type="entry name" value="ACP-like"/>
    <property type="match status" value="1"/>
</dbReference>
<comment type="subcellular location">
    <subcellularLocation>
        <location evidence="5">Cytoplasm</location>
    </subcellularLocation>
</comment>
<dbReference type="EMBL" id="WSRQ01000005">
    <property type="protein sequence ID" value="MVX62981.1"/>
    <property type="molecule type" value="Genomic_DNA"/>
</dbReference>
<comment type="similarity">
    <text evidence="5">Belongs to the DltC family.</text>
</comment>
<dbReference type="GO" id="GO:0005737">
    <property type="term" value="C:cytoplasm"/>
    <property type="evidence" value="ECO:0007669"/>
    <property type="project" value="UniProtKB-SubCell"/>
</dbReference>
<dbReference type="InterPro" id="IPR036736">
    <property type="entry name" value="ACP-like_sf"/>
</dbReference>
<proteinExistence type="inferred from homology"/>
<comment type="pathway">
    <text evidence="5">Cell wall biogenesis; lipoteichoic acid biosynthesis.</text>
</comment>
<dbReference type="PROSITE" id="PS50075">
    <property type="entry name" value="CARRIER"/>
    <property type="match status" value="1"/>
</dbReference>
<dbReference type="HAMAP" id="MF_00565">
    <property type="entry name" value="DltC"/>
    <property type="match status" value="1"/>
</dbReference>
<dbReference type="RefSeq" id="WP_160358220.1">
    <property type="nucleotide sequence ID" value="NZ_WSRQ01000005.1"/>
</dbReference>
<dbReference type="Proteomes" id="UP000656077">
    <property type="component" value="Unassembled WGS sequence"/>
</dbReference>
<dbReference type="InterPro" id="IPR009081">
    <property type="entry name" value="PP-bd_ACP"/>
</dbReference>